<keyword evidence="1 2" id="KW-0129">CBS domain</keyword>
<dbReference type="KEGG" id="afx:JZ786_20435"/>
<sequence length="435" mass="47796">MSTKHEQIVEYIETLPIGARISVRSIAKAMTVSEGTAYRAIKDAEAQGLVSSMDRVGTIRIERKEKKHIERLTYAEVVNIVDGTVLGGRAGLHKTLQKFVIGAMQMEAAVRYIEPDSLMIVGNRQQIQRIALQHGAAVLITGGFTVADDVQELADRLELPIISCSYDTFTTAALINRAIYDRLIKKDILLVEDILPQDELATMKKGSTVSAYRLIVEQTGHGKFPVVDEEGRLVGIVTAKDVTDADDDDLIDLHMTRQPFAVTLKTPIASAAHQMVWEGVEMMPVVQGKKLVGAISRQDVIKALQLMGRQPQMGETLEGSVLRGFDEIHNEDKSVTLQGVVTAQMIGPTGTLAMGALTTLIENCAVLSVHRQRKADVVVENITLYFLKPVSVDAEIELRGRVMDLGRRFAKVDIEVFAGDTRVAKALLTTQTLER</sequence>
<dbReference type="SUPFAM" id="SSF46785">
    <property type="entry name" value="Winged helix' DNA-binding domain"/>
    <property type="match status" value="1"/>
</dbReference>
<dbReference type="Gene3D" id="1.10.10.10">
    <property type="entry name" value="Winged helix-like DNA-binding domain superfamily/Winged helix DNA-binding domain"/>
    <property type="match status" value="1"/>
</dbReference>
<proteinExistence type="predicted"/>
<dbReference type="Gene3D" id="3.10.129.10">
    <property type="entry name" value="Hotdog Thioesterase"/>
    <property type="match status" value="1"/>
</dbReference>
<dbReference type="Pfam" id="PF03061">
    <property type="entry name" value="4HBT"/>
    <property type="match status" value="1"/>
</dbReference>
<organism evidence="4 5">
    <name type="scientific">Alicyclobacillus mengziensis</name>
    <dbReference type="NCBI Taxonomy" id="2931921"/>
    <lineage>
        <taxon>Bacteria</taxon>
        <taxon>Bacillati</taxon>
        <taxon>Bacillota</taxon>
        <taxon>Bacilli</taxon>
        <taxon>Bacillales</taxon>
        <taxon>Alicyclobacillaceae</taxon>
        <taxon>Alicyclobacillus</taxon>
    </lineage>
</organism>
<name>A0A9X7VZW4_9BACL</name>
<evidence type="ECO:0000313" key="5">
    <source>
        <dbReference type="Proteomes" id="UP000663505"/>
    </source>
</evidence>
<dbReference type="Gene3D" id="3.40.1390.20">
    <property type="entry name" value="HprK N-terminal domain-like"/>
    <property type="match status" value="1"/>
</dbReference>
<dbReference type="SUPFAM" id="SSF54631">
    <property type="entry name" value="CBS-domain pair"/>
    <property type="match status" value="1"/>
</dbReference>
<keyword evidence="5" id="KW-1185">Reference proteome</keyword>
<dbReference type="PANTHER" id="PTHR43080:SF2">
    <property type="entry name" value="CBS DOMAIN-CONTAINING PROTEIN"/>
    <property type="match status" value="1"/>
</dbReference>
<evidence type="ECO:0000313" key="4">
    <source>
        <dbReference type="EMBL" id="QSO46778.1"/>
    </source>
</evidence>
<dbReference type="InterPro" id="IPR051257">
    <property type="entry name" value="Diverse_CBS-Domain"/>
</dbReference>
<dbReference type="CDD" id="cd03443">
    <property type="entry name" value="PaaI_thioesterase"/>
    <property type="match status" value="1"/>
</dbReference>
<gene>
    <name evidence="4" type="ORF">JZ786_20435</name>
</gene>
<dbReference type="Pfam" id="PF00571">
    <property type="entry name" value="CBS"/>
    <property type="match status" value="2"/>
</dbReference>
<evidence type="ECO:0000259" key="3">
    <source>
        <dbReference type="PROSITE" id="PS51371"/>
    </source>
</evidence>
<dbReference type="Pfam" id="PF07085">
    <property type="entry name" value="DRTGG"/>
    <property type="match status" value="1"/>
</dbReference>
<dbReference type="InterPro" id="IPR036388">
    <property type="entry name" value="WH-like_DNA-bd_sf"/>
</dbReference>
<dbReference type="CDD" id="cd04596">
    <property type="entry name" value="CBS_pair_DRTGG_assoc"/>
    <property type="match status" value="1"/>
</dbReference>
<reference evidence="4 5" key="1">
    <citation type="submission" date="2021-02" db="EMBL/GenBank/DDBJ databases">
        <title>Alicyclobacillus curvatus sp. nov. and Alicyclobacillus mengziensis sp. nov., two acidophilic bacteria isolated from acid mine drainage.</title>
        <authorList>
            <person name="Huang Y."/>
        </authorList>
    </citation>
    <scope>NUCLEOTIDE SEQUENCE [LARGE SCALE GENOMIC DNA]</scope>
    <source>
        <strain evidence="4 5">S30H14</strain>
    </source>
</reference>
<dbReference type="Proteomes" id="UP000663505">
    <property type="component" value="Chromosome"/>
</dbReference>
<dbReference type="PROSITE" id="PS51371">
    <property type="entry name" value="CBS"/>
    <property type="match status" value="2"/>
</dbReference>
<dbReference type="InterPro" id="IPR036390">
    <property type="entry name" value="WH_DNA-bd_sf"/>
</dbReference>
<dbReference type="Gene3D" id="3.10.580.10">
    <property type="entry name" value="CBS-domain"/>
    <property type="match status" value="1"/>
</dbReference>
<dbReference type="InterPro" id="IPR028979">
    <property type="entry name" value="Ser_kin/Pase_Hpr-like_N_sf"/>
</dbReference>
<dbReference type="PANTHER" id="PTHR43080">
    <property type="entry name" value="CBS DOMAIN-CONTAINING PROTEIN CBSX3, MITOCHONDRIAL"/>
    <property type="match status" value="1"/>
</dbReference>
<evidence type="ECO:0000256" key="2">
    <source>
        <dbReference type="PROSITE-ProRule" id="PRU00703"/>
    </source>
</evidence>
<dbReference type="SUPFAM" id="SSF54637">
    <property type="entry name" value="Thioesterase/thiol ester dehydrase-isomerase"/>
    <property type="match status" value="1"/>
</dbReference>
<evidence type="ECO:0000256" key="1">
    <source>
        <dbReference type="ARBA" id="ARBA00023122"/>
    </source>
</evidence>
<protein>
    <submittedName>
        <fullName evidence="4">CBS domain-containing protein</fullName>
    </submittedName>
</protein>
<feature type="domain" description="CBS" evidence="3">
    <location>
        <begin position="255"/>
        <end position="312"/>
    </location>
</feature>
<dbReference type="InterPro" id="IPR000644">
    <property type="entry name" value="CBS_dom"/>
</dbReference>
<dbReference type="RefSeq" id="WP_206656140.1">
    <property type="nucleotide sequence ID" value="NZ_CP071182.1"/>
</dbReference>
<dbReference type="InterPro" id="IPR046342">
    <property type="entry name" value="CBS_dom_sf"/>
</dbReference>
<dbReference type="InterPro" id="IPR029069">
    <property type="entry name" value="HotDog_dom_sf"/>
</dbReference>
<dbReference type="InterPro" id="IPR010766">
    <property type="entry name" value="DRTGG"/>
</dbReference>
<feature type="domain" description="CBS" evidence="3">
    <location>
        <begin position="194"/>
        <end position="253"/>
    </location>
</feature>
<accession>A0A9X7VZW4</accession>
<dbReference type="EMBL" id="CP071182">
    <property type="protein sequence ID" value="QSO46778.1"/>
    <property type="molecule type" value="Genomic_DNA"/>
</dbReference>
<dbReference type="SUPFAM" id="SSF75138">
    <property type="entry name" value="HprK N-terminal domain-like"/>
    <property type="match status" value="1"/>
</dbReference>
<dbReference type="InterPro" id="IPR006683">
    <property type="entry name" value="Thioestr_dom"/>
</dbReference>
<dbReference type="SMART" id="SM00116">
    <property type="entry name" value="CBS"/>
    <property type="match status" value="2"/>
</dbReference>
<dbReference type="AlphaFoldDB" id="A0A9X7VZW4"/>